<evidence type="ECO:0000313" key="2">
    <source>
        <dbReference type="EMBL" id="KAK3033045.1"/>
    </source>
</evidence>
<dbReference type="CDD" id="cd09272">
    <property type="entry name" value="RNase_HI_RT_Ty1"/>
    <property type="match status" value="1"/>
</dbReference>
<dbReference type="InterPro" id="IPR043502">
    <property type="entry name" value="DNA/RNA_pol_sf"/>
</dbReference>
<dbReference type="Proteomes" id="UP001188597">
    <property type="component" value="Unassembled WGS sequence"/>
</dbReference>
<dbReference type="PANTHER" id="PTHR11439:SF461">
    <property type="entry name" value="OS10G0432200 PROTEIN"/>
    <property type="match status" value="1"/>
</dbReference>
<dbReference type="EMBL" id="JAVXUP010000245">
    <property type="protein sequence ID" value="KAK3033045.1"/>
    <property type="molecule type" value="Genomic_DNA"/>
</dbReference>
<dbReference type="Pfam" id="PF07727">
    <property type="entry name" value="RVT_2"/>
    <property type="match status" value="1"/>
</dbReference>
<proteinExistence type="predicted"/>
<accession>A0AA89B969</accession>
<protein>
    <recommendedName>
        <fullName evidence="1">Reverse transcriptase Ty1/copia-type domain-containing protein</fullName>
    </recommendedName>
</protein>
<dbReference type="InterPro" id="IPR013103">
    <property type="entry name" value="RVT_2"/>
</dbReference>
<dbReference type="SUPFAM" id="SSF56672">
    <property type="entry name" value="DNA/RNA polymerases"/>
    <property type="match status" value="1"/>
</dbReference>
<keyword evidence="3" id="KW-1185">Reference proteome</keyword>
<evidence type="ECO:0000313" key="3">
    <source>
        <dbReference type="Proteomes" id="UP001188597"/>
    </source>
</evidence>
<name>A0AA89B969_9ASTE</name>
<feature type="domain" description="Reverse transcriptase Ty1/copia-type" evidence="1">
    <location>
        <begin position="327"/>
        <end position="409"/>
    </location>
</feature>
<sequence>MLHTRQRAHVLHSPRADLPLLTHTRSVIRFSSFPVQPHQVPGQFIQDYYSQLTILWDKQTHTSQCTNCLVHYSHSCDSKQLRQFFMGLLDDYEDRRSSLLNRNPTPTLDAALAEMKSEEVRKKIAAILALPSSNQNVLAIPTALATSSRPPFRKKWCDFHKWGFHLNDECKRNPKNKNSVSGYTPPRLLSQPVTDVTDIAVSDEPFSFSTPTMELTADELADAQTGKVVGTGRKVDHLFVLDHLHLPSTSVAVASTSSKALQLWHSRLVAFACHWSLFQMDVKNVFLNGEFTEEVYMKPPPGYPYRPHQCVISENLFTVSSKLSGPGSLILLYVDDMIIMGDDLSCILTLKISLSQQFEIKDLGDLRYFLGHEVTSHHTGYFLSHIKYAYDLVSKSGVSSSDIVMSPMEENWQHSTLTGEPLSDPTYYRQLVGSLIYLTVTRLDIAYAVHRVNQFMTTPSTVHLVGVLRIFDMCRVLYPMACTIHLHPLYSSLPTLMQTGDEILSIVAPLQSAIQITHNDVFHERTKHIEIDCHVTRTHLTRGILELIHVSSSNQLADVFTKSFSVKNFLHFLSKLNLVSGRRP</sequence>
<organism evidence="2 3">
    <name type="scientific">Escallonia herrerae</name>
    <dbReference type="NCBI Taxonomy" id="1293975"/>
    <lineage>
        <taxon>Eukaryota</taxon>
        <taxon>Viridiplantae</taxon>
        <taxon>Streptophyta</taxon>
        <taxon>Embryophyta</taxon>
        <taxon>Tracheophyta</taxon>
        <taxon>Spermatophyta</taxon>
        <taxon>Magnoliopsida</taxon>
        <taxon>eudicotyledons</taxon>
        <taxon>Gunneridae</taxon>
        <taxon>Pentapetalae</taxon>
        <taxon>asterids</taxon>
        <taxon>campanulids</taxon>
        <taxon>Escalloniales</taxon>
        <taxon>Escalloniaceae</taxon>
        <taxon>Escallonia</taxon>
    </lineage>
</organism>
<dbReference type="AlphaFoldDB" id="A0AA89B969"/>
<gene>
    <name evidence="2" type="ORF">RJ639_035671</name>
</gene>
<comment type="caution">
    <text evidence="2">The sequence shown here is derived from an EMBL/GenBank/DDBJ whole genome shotgun (WGS) entry which is preliminary data.</text>
</comment>
<evidence type="ECO:0000259" key="1">
    <source>
        <dbReference type="Pfam" id="PF07727"/>
    </source>
</evidence>
<dbReference type="PANTHER" id="PTHR11439">
    <property type="entry name" value="GAG-POL-RELATED RETROTRANSPOSON"/>
    <property type="match status" value="1"/>
</dbReference>
<reference evidence="2" key="1">
    <citation type="submission" date="2022-12" db="EMBL/GenBank/DDBJ databases">
        <title>Draft genome assemblies for two species of Escallonia (Escalloniales).</title>
        <authorList>
            <person name="Chanderbali A."/>
            <person name="Dervinis C."/>
            <person name="Anghel I."/>
            <person name="Soltis D."/>
            <person name="Soltis P."/>
            <person name="Zapata F."/>
        </authorList>
    </citation>
    <scope>NUCLEOTIDE SEQUENCE</scope>
    <source>
        <strain evidence="2">UCBG64.0493</strain>
        <tissue evidence="2">Leaf</tissue>
    </source>
</reference>